<dbReference type="SUPFAM" id="SSF49344">
    <property type="entry name" value="CBD9-like"/>
    <property type="match status" value="1"/>
</dbReference>
<dbReference type="GO" id="GO:0030246">
    <property type="term" value="F:carbohydrate binding"/>
    <property type="evidence" value="ECO:0007669"/>
    <property type="project" value="InterPro"/>
</dbReference>
<proteinExistence type="predicted"/>
<dbReference type="Proteomes" id="UP001162031">
    <property type="component" value="Unassembled WGS sequence"/>
</dbReference>
<evidence type="ECO:0000313" key="3">
    <source>
        <dbReference type="EMBL" id="CAI5742942.1"/>
    </source>
</evidence>
<name>A0AAV0V139_HYABA</name>
<protein>
    <recommendedName>
        <fullName evidence="2">Carbohydrate-binding domain-containing protein</fullName>
    </recommendedName>
</protein>
<organism evidence="3 4">
    <name type="scientific">Hyaloperonospora brassicae</name>
    <name type="common">Brassica downy mildew</name>
    <name type="synonym">Peronospora brassicae</name>
    <dbReference type="NCBI Taxonomy" id="162125"/>
    <lineage>
        <taxon>Eukaryota</taxon>
        <taxon>Sar</taxon>
        <taxon>Stramenopiles</taxon>
        <taxon>Oomycota</taxon>
        <taxon>Peronosporomycetes</taxon>
        <taxon>Peronosporales</taxon>
        <taxon>Peronosporaceae</taxon>
        <taxon>Hyaloperonospora</taxon>
    </lineage>
</organism>
<dbReference type="InterPro" id="IPR010502">
    <property type="entry name" value="Carb-bd_dom_fam9"/>
</dbReference>
<evidence type="ECO:0000256" key="1">
    <source>
        <dbReference type="SAM" id="SignalP"/>
    </source>
</evidence>
<reference evidence="3" key="1">
    <citation type="submission" date="2022-12" db="EMBL/GenBank/DDBJ databases">
        <authorList>
            <person name="Webb A."/>
        </authorList>
    </citation>
    <scope>NUCLEOTIDE SEQUENCE</scope>
    <source>
        <strain evidence="3">Hp1</strain>
    </source>
</reference>
<feature type="chain" id="PRO_5043314599" description="Carbohydrate-binding domain-containing protein" evidence="1">
    <location>
        <begin position="22"/>
        <end position="447"/>
    </location>
</feature>
<dbReference type="Pfam" id="PF06452">
    <property type="entry name" value="CBM9_1"/>
    <property type="match status" value="1"/>
</dbReference>
<dbReference type="CDD" id="cd09620">
    <property type="entry name" value="CBM9_like_3"/>
    <property type="match status" value="1"/>
</dbReference>
<dbReference type="PANTHER" id="PTHR35532:SF5">
    <property type="entry name" value="CARBOHYDRATE-BINDING DOMAIN-CONTAINING PROTEIN"/>
    <property type="match status" value="1"/>
</dbReference>
<dbReference type="PANTHER" id="PTHR35532">
    <property type="entry name" value="SIMILAR TO POLYHYDROXYALKANOATE DEPOLYMERASE"/>
    <property type="match status" value="1"/>
</dbReference>
<evidence type="ECO:0000313" key="4">
    <source>
        <dbReference type="Proteomes" id="UP001162031"/>
    </source>
</evidence>
<feature type="domain" description="Carbohydrate-binding" evidence="2">
    <location>
        <begin position="95"/>
        <end position="183"/>
    </location>
</feature>
<dbReference type="AlphaFoldDB" id="A0AAV0V139"/>
<dbReference type="Gene3D" id="2.60.40.1190">
    <property type="match status" value="1"/>
</dbReference>
<gene>
    <name evidence="3" type="ORF">HBR001_LOCUS9232</name>
</gene>
<keyword evidence="4" id="KW-1185">Reference proteome</keyword>
<evidence type="ECO:0000259" key="2">
    <source>
        <dbReference type="Pfam" id="PF06452"/>
    </source>
</evidence>
<dbReference type="EMBL" id="CANTFL010001482">
    <property type="protein sequence ID" value="CAI5742942.1"/>
    <property type="molecule type" value="Genomic_DNA"/>
</dbReference>
<feature type="signal peptide" evidence="1">
    <location>
        <begin position="1"/>
        <end position="21"/>
    </location>
</feature>
<sequence length="447" mass="51377">MHSSVLRSLSVVSWLLPSSDAQIAARLSSPLVETDHQPKALFESSQITPSAIAVNGLPDTFSSPCDFNHLHPRQYAAYHLHPLRPTPSITPRIVIDGLLNDTAWAQVPWTAAFQDIRGPTFWSQPWFTTKVKLRYDQRFLYIGAYLEETQVWANASHHNDVVFHDNDFEVFVDADGSTHNYKEFELNARNATWNLWLNRPYRDGGHENSTRVDPTNGFDMLDSGMQSAVYVKGRVNDPTERLHYWTAEIALPLSELARYSNAKVPPVSTSQWRINFSRVEWPVRVALDPNTGKQVYEKEATDWREENWTWTAQLAVDMHRPEWWGYLHFRPRDDSPPLETDSSKPIPLDPEWGVRYVSFQYYYAQHAFHNATGTYTSQLERLLPYYTDREAILCTNVLDVSASETSFHAHIRSREQLRASDFVARIDQHGYILVDRVGNAADIAALE</sequence>
<dbReference type="GO" id="GO:0004553">
    <property type="term" value="F:hydrolase activity, hydrolyzing O-glycosyl compounds"/>
    <property type="evidence" value="ECO:0007669"/>
    <property type="project" value="InterPro"/>
</dbReference>
<comment type="caution">
    <text evidence="3">The sequence shown here is derived from an EMBL/GenBank/DDBJ whole genome shotgun (WGS) entry which is preliminary data.</text>
</comment>
<accession>A0AAV0V139</accession>
<dbReference type="GO" id="GO:0016052">
    <property type="term" value="P:carbohydrate catabolic process"/>
    <property type="evidence" value="ECO:0007669"/>
    <property type="project" value="InterPro"/>
</dbReference>
<keyword evidence="1" id="KW-0732">Signal</keyword>